<reference evidence="2 3" key="1">
    <citation type="submission" date="2019-06" db="EMBL/GenBank/DDBJ databases">
        <title>Sequencing the genomes of 1000 actinobacteria strains.</title>
        <authorList>
            <person name="Klenk H.-P."/>
        </authorList>
    </citation>
    <scope>NUCLEOTIDE SEQUENCE [LARGE SCALE GENOMIC DNA]</scope>
    <source>
        <strain evidence="2 3">DSM 45511</strain>
    </source>
</reference>
<dbReference type="Pfam" id="PF06445">
    <property type="entry name" value="GyrI-like"/>
    <property type="match status" value="1"/>
</dbReference>
<evidence type="ECO:0000313" key="3">
    <source>
        <dbReference type="Proteomes" id="UP000319818"/>
    </source>
</evidence>
<proteinExistence type="predicted"/>
<organism evidence="2 3">
    <name type="scientific">Pseudonocardia cypriaca</name>
    <dbReference type="NCBI Taxonomy" id="882449"/>
    <lineage>
        <taxon>Bacteria</taxon>
        <taxon>Bacillati</taxon>
        <taxon>Actinomycetota</taxon>
        <taxon>Actinomycetes</taxon>
        <taxon>Pseudonocardiales</taxon>
        <taxon>Pseudonocardiaceae</taxon>
        <taxon>Pseudonocardia</taxon>
    </lineage>
</organism>
<dbReference type="Gene3D" id="3.20.80.10">
    <property type="entry name" value="Regulatory factor, effector binding domain"/>
    <property type="match status" value="1"/>
</dbReference>
<gene>
    <name evidence="2" type="ORF">FB388_2123</name>
</gene>
<sequence length="175" mass="18577">MHTDTTAPELVDLPARVVLTVDGAGAPEAPAFTAAVRALFAVRAALGAREDVPLEGSYSQDGDPLRFDLGKPDGWHWRLLVPAPPHATAAAAETAGGRFGAPVHLRSPRAQRVARLLHRGPYADEGPSLAALYSFVERSGLVPAGPHTEVYLTDPSTTPPAQLRTLLQVPVSRWV</sequence>
<evidence type="ECO:0000259" key="1">
    <source>
        <dbReference type="Pfam" id="PF06445"/>
    </source>
</evidence>
<dbReference type="InterPro" id="IPR011256">
    <property type="entry name" value="Reg_factor_effector_dom_sf"/>
</dbReference>
<dbReference type="InterPro" id="IPR029442">
    <property type="entry name" value="GyrI-like"/>
</dbReference>
<protein>
    <recommendedName>
        <fullName evidence="1">GyrI-like small molecule binding domain-containing protein</fullName>
    </recommendedName>
</protein>
<dbReference type="OrthoDB" id="4772335at2"/>
<comment type="caution">
    <text evidence="2">The sequence shown here is derived from an EMBL/GenBank/DDBJ whole genome shotgun (WGS) entry which is preliminary data.</text>
</comment>
<evidence type="ECO:0000313" key="2">
    <source>
        <dbReference type="EMBL" id="TQM44749.1"/>
    </source>
</evidence>
<dbReference type="AlphaFoldDB" id="A0A543GF85"/>
<dbReference type="SUPFAM" id="SSF55136">
    <property type="entry name" value="Probable bacterial effector-binding domain"/>
    <property type="match status" value="1"/>
</dbReference>
<feature type="domain" description="GyrI-like small molecule binding" evidence="1">
    <location>
        <begin position="98"/>
        <end position="171"/>
    </location>
</feature>
<keyword evidence="3" id="KW-1185">Reference proteome</keyword>
<dbReference type="RefSeq" id="WP_142099834.1">
    <property type="nucleotide sequence ID" value="NZ_VFPH01000001.1"/>
</dbReference>
<accession>A0A543GF85</accession>
<name>A0A543GF85_9PSEU</name>
<dbReference type="EMBL" id="VFPH01000001">
    <property type="protein sequence ID" value="TQM44749.1"/>
    <property type="molecule type" value="Genomic_DNA"/>
</dbReference>
<dbReference type="Proteomes" id="UP000319818">
    <property type="component" value="Unassembled WGS sequence"/>
</dbReference>